<evidence type="ECO:0000256" key="1">
    <source>
        <dbReference type="ARBA" id="ARBA00006484"/>
    </source>
</evidence>
<dbReference type="Pfam" id="PF13561">
    <property type="entry name" value="adh_short_C2"/>
    <property type="match status" value="1"/>
</dbReference>
<comment type="caution">
    <text evidence="2">The sequence shown here is derived from an EMBL/GenBank/DDBJ whole genome shotgun (WGS) entry which is preliminary data.</text>
</comment>
<dbReference type="PROSITE" id="PS00061">
    <property type="entry name" value="ADH_SHORT"/>
    <property type="match status" value="1"/>
</dbReference>
<name>A0A1F7IFQ1_9BACT</name>
<dbReference type="EMBL" id="MGAG01000003">
    <property type="protein sequence ID" value="OGK42160.1"/>
    <property type="molecule type" value="Genomic_DNA"/>
</dbReference>
<dbReference type="PANTHER" id="PTHR42879:SF2">
    <property type="entry name" value="3-OXOACYL-[ACYL-CARRIER-PROTEIN] REDUCTASE FABG"/>
    <property type="match status" value="1"/>
</dbReference>
<sequence length="223" mass="24722">MKKSKTVFLTGASRGIGKAIFKKLNKQGYKIITPSRKELDLSDPTSIKRLTEVNKKLKVDILINNAGINLPQWIDELEDKNLEETLRINLISPISLIRAFVPYMKQQKWGRIVNISSMFGVVARGKQTPYVASKHGLNGVTKTLALELGPYNILVNSVCPGFVKTDLVLRNPPEKLAALAKDVPLGRLAEPEEIAELVSYLISDKNSYITGTNILIDGGYTCR</sequence>
<dbReference type="PRINTS" id="PR00081">
    <property type="entry name" value="GDHRDH"/>
</dbReference>
<dbReference type="SUPFAM" id="SSF51735">
    <property type="entry name" value="NAD(P)-binding Rossmann-fold domains"/>
    <property type="match status" value="1"/>
</dbReference>
<dbReference type="Gene3D" id="3.40.50.720">
    <property type="entry name" value="NAD(P)-binding Rossmann-like Domain"/>
    <property type="match status" value="1"/>
</dbReference>
<reference evidence="2 3" key="1">
    <citation type="journal article" date="2016" name="Nat. Commun.">
        <title>Thousands of microbial genomes shed light on interconnected biogeochemical processes in an aquifer system.</title>
        <authorList>
            <person name="Anantharaman K."/>
            <person name="Brown C.T."/>
            <person name="Hug L.A."/>
            <person name="Sharon I."/>
            <person name="Castelle C.J."/>
            <person name="Probst A.J."/>
            <person name="Thomas B.C."/>
            <person name="Singh A."/>
            <person name="Wilkins M.J."/>
            <person name="Karaoz U."/>
            <person name="Brodie E.L."/>
            <person name="Williams K.H."/>
            <person name="Hubbard S.S."/>
            <person name="Banfield J.F."/>
        </authorList>
    </citation>
    <scope>NUCLEOTIDE SEQUENCE [LARGE SCALE GENOMIC DNA]</scope>
</reference>
<dbReference type="Proteomes" id="UP000177698">
    <property type="component" value="Unassembled WGS sequence"/>
</dbReference>
<dbReference type="PRINTS" id="PR00080">
    <property type="entry name" value="SDRFAMILY"/>
</dbReference>
<dbReference type="AlphaFoldDB" id="A0A1F7IFQ1"/>
<dbReference type="STRING" id="1802056.A2954_04055"/>
<dbReference type="CDD" id="cd05233">
    <property type="entry name" value="SDR_c"/>
    <property type="match status" value="1"/>
</dbReference>
<accession>A0A1F7IFQ1</accession>
<dbReference type="GO" id="GO:0032787">
    <property type="term" value="P:monocarboxylic acid metabolic process"/>
    <property type="evidence" value="ECO:0007669"/>
    <property type="project" value="UniProtKB-ARBA"/>
</dbReference>
<gene>
    <name evidence="2" type="ORF">A2954_04055</name>
</gene>
<protein>
    <submittedName>
        <fullName evidence="2">Short-chain dehydrogenase</fullName>
    </submittedName>
</protein>
<dbReference type="InterPro" id="IPR002347">
    <property type="entry name" value="SDR_fam"/>
</dbReference>
<dbReference type="InterPro" id="IPR050259">
    <property type="entry name" value="SDR"/>
</dbReference>
<dbReference type="InterPro" id="IPR036291">
    <property type="entry name" value="NAD(P)-bd_dom_sf"/>
</dbReference>
<dbReference type="InterPro" id="IPR020904">
    <property type="entry name" value="Sc_DH/Rdtase_CS"/>
</dbReference>
<evidence type="ECO:0000313" key="3">
    <source>
        <dbReference type="Proteomes" id="UP000177698"/>
    </source>
</evidence>
<comment type="similarity">
    <text evidence="1">Belongs to the short-chain dehydrogenases/reductases (SDR) family.</text>
</comment>
<organism evidence="2 3">
    <name type="scientific">Candidatus Roizmanbacteria bacterium RIFCSPLOWO2_01_FULL_37_12</name>
    <dbReference type="NCBI Taxonomy" id="1802056"/>
    <lineage>
        <taxon>Bacteria</taxon>
        <taxon>Candidatus Roizmaniibacteriota</taxon>
    </lineage>
</organism>
<evidence type="ECO:0000313" key="2">
    <source>
        <dbReference type="EMBL" id="OGK42160.1"/>
    </source>
</evidence>
<dbReference type="FunFam" id="3.40.50.720:FF:000084">
    <property type="entry name" value="Short-chain dehydrogenase reductase"/>
    <property type="match status" value="1"/>
</dbReference>
<proteinExistence type="inferred from homology"/>
<dbReference type="PANTHER" id="PTHR42879">
    <property type="entry name" value="3-OXOACYL-(ACYL-CARRIER-PROTEIN) REDUCTASE"/>
    <property type="match status" value="1"/>
</dbReference>